<dbReference type="Proteomes" id="UP000095038">
    <property type="component" value="Unassembled WGS sequence"/>
</dbReference>
<feature type="compositionally biased region" description="Low complexity" evidence="5">
    <location>
        <begin position="191"/>
        <end position="205"/>
    </location>
</feature>
<feature type="compositionally biased region" description="Polar residues" evidence="5">
    <location>
        <begin position="396"/>
        <end position="424"/>
    </location>
</feature>
<keyword evidence="3 6" id="KW-1133">Transmembrane helix</keyword>
<dbReference type="GeneID" id="30966577"/>
<organism evidence="7 8">
    <name type="scientific">Ascoidea rubescens DSM 1968</name>
    <dbReference type="NCBI Taxonomy" id="1344418"/>
    <lineage>
        <taxon>Eukaryota</taxon>
        <taxon>Fungi</taxon>
        <taxon>Dikarya</taxon>
        <taxon>Ascomycota</taxon>
        <taxon>Saccharomycotina</taxon>
        <taxon>Saccharomycetes</taxon>
        <taxon>Ascoideaceae</taxon>
        <taxon>Ascoidea</taxon>
    </lineage>
</organism>
<dbReference type="PANTHER" id="PTHR31274:SF1">
    <property type="entry name" value="AGL149CP"/>
    <property type="match status" value="1"/>
</dbReference>
<dbReference type="InterPro" id="IPR040254">
    <property type="entry name" value="Ecm3-like"/>
</dbReference>
<comment type="subcellular location">
    <subcellularLocation>
        <location evidence="1">Membrane</location>
        <topology evidence="1">Multi-pass membrane protein</topology>
    </subcellularLocation>
</comment>
<feature type="transmembrane region" description="Helical" evidence="6">
    <location>
        <begin position="142"/>
        <end position="165"/>
    </location>
</feature>
<dbReference type="PANTHER" id="PTHR31274">
    <property type="entry name" value="PROTEIN ECM3"/>
    <property type="match status" value="1"/>
</dbReference>
<protein>
    <submittedName>
        <fullName evidence="7">Auxin efflux carrier</fullName>
    </submittedName>
</protein>
<proteinExistence type="predicted"/>
<sequence length="639" mass="71138">MAVDIGVIIWCAVKPIIKIYFILAVGFILSKRNILSVETTRNLSDILLTTLIPCILINKVIANISYTDIKYIGLIALSSFVITLTGVAFGFLVNLITPIPRRWRGGSIVASMFTNNGDLPIAYIQTLATTSIFSENQIDKGIAFAFIFVAITTLYCFNLGGYRLVEYDLKKDKLLEAQKKLDLEHNDNHAESNNNNSNSTDNTDNSNKENNLKNTYNNNDNETRLNINENSNTKNRINDIGTKNVTYNKDIDSIDSDSDSNSINPYFINQSSANNPKFQNNDLALAKTSSIASVYSSKTKLRAIELRKLPPQELDDVINEYSCESNANANFSNATDSKLGKLTKTFSVLSTEIGLPTNSASQITKDKYSLSRKYCNSLKPVLNSSTIEKKLTTKYSNNDIHTNNSDDNMEDNSTLNGLSANNSDKPQKSKKNVRQLIVKGLKFFLTNFLRPIALSLIVSITIALTPWLKALFVETTVDMPDAPDGQPPLNFIMDFTSYLGAAQVPFGLLLLGSTLARLNVKEFPPGFWKAASLLTLIKLCVMPIIGVLWVNRLKKSGWLNIEKDDDILAAFIILLNWGLPTFTTQVYLTAFFSPLPSEDFHHDHLQLDCLAICLLFQYPILTVSLPFVVTYALKVNLGF</sequence>
<dbReference type="AlphaFoldDB" id="A0A1D2VJT8"/>
<dbReference type="OrthoDB" id="435607at2759"/>
<evidence type="ECO:0000313" key="8">
    <source>
        <dbReference type="Proteomes" id="UP000095038"/>
    </source>
</evidence>
<dbReference type="Pfam" id="PF03547">
    <property type="entry name" value="Mem_trans"/>
    <property type="match status" value="1"/>
</dbReference>
<evidence type="ECO:0000256" key="6">
    <source>
        <dbReference type="SAM" id="Phobius"/>
    </source>
</evidence>
<evidence type="ECO:0000256" key="1">
    <source>
        <dbReference type="ARBA" id="ARBA00004141"/>
    </source>
</evidence>
<gene>
    <name evidence="7" type="ORF">ASCRUDRAFT_75131</name>
</gene>
<feature type="compositionally biased region" description="Low complexity" evidence="5">
    <location>
        <begin position="212"/>
        <end position="226"/>
    </location>
</feature>
<feature type="transmembrane region" description="Helical" evidence="6">
    <location>
        <begin position="609"/>
        <end position="633"/>
    </location>
</feature>
<accession>A0A1D2VJT8</accession>
<keyword evidence="2 6" id="KW-0812">Transmembrane</keyword>
<dbReference type="InterPro" id="IPR004776">
    <property type="entry name" value="Mem_transp_PIN-like"/>
</dbReference>
<reference evidence="8" key="1">
    <citation type="submission" date="2016-05" db="EMBL/GenBank/DDBJ databases">
        <title>Comparative genomics of biotechnologically important yeasts.</title>
        <authorList>
            <consortium name="DOE Joint Genome Institute"/>
            <person name="Riley R."/>
            <person name="Haridas S."/>
            <person name="Wolfe K.H."/>
            <person name="Lopes M.R."/>
            <person name="Hittinger C.T."/>
            <person name="Goker M."/>
            <person name="Salamov A."/>
            <person name="Wisecaver J."/>
            <person name="Long T.M."/>
            <person name="Aerts A.L."/>
            <person name="Barry K."/>
            <person name="Choi C."/>
            <person name="Clum A."/>
            <person name="Coughlan A.Y."/>
            <person name="Deshpande S."/>
            <person name="Douglass A.P."/>
            <person name="Hanson S.J."/>
            <person name="Klenk H.-P."/>
            <person name="Labutti K."/>
            <person name="Lapidus A."/>
            <person name="Lindquist E."/>
            <person name="Lipzen A."/>
            <person name="Meier-Kolthoff J.P."/>
            <person name="Ohm R.A."/>
            <person name="Otillar R.P."/>
            <person name="Pangilinan J."/>
            <person name="Peng Y."/>
            <person name="Rokas A."/>
            <person name="Rosa C.A."/>
            <person name="Scheuner C."/>
            <person name="Sibirny A.A."/>
            <person name="Slot J.C."/>
            <person name="Stielow J.B."/>
            <person name="Sun H."/>
            <person name="Kurtzman C.P."/>
            <person name="Blackwell M."/>
            <person name="Grigoriev I.V."/>
            <person name="Jeffries T.W."/>
        </authorList>
    </citation>
    <scope>NUCLEOTIDE SEQUENCE [LARGE SCALE GENOMIC DNA]</scope>
    <source>
        <strain evidence="8">DSM 1968</strain>
    </source>
</reference>
<feature type="region of interest" description="Disordered" evidence="5">
    <location>
        <begin position="396"/>
        <end position="429"/>
    </location>
</feature>
<feature type="compositionally biased region" description="Polar residues" evidence="5">
    <location>
        <begin position="227"/>
        <end position="239"/>
    </location>
</feature>
<evidence type="ECO:0000256" key="4">
    <source>
        <dbReference type="ARBA" id="ARBA00023136"/>
    </source>
</evidence>
<keyword evidence="4 6" id="KW-0472">Membrane</keyword>
<feature type="transmembrane region" description="Helical" evidence="6">
    <location>
        <begin position="448"/>
        <end position="468"/>
    </location>
</feature>
<dbReference type="RefSeq" id="XP_020048170.1">
    <property type="nucleotide sequence ID" value="XM_020192941.1"/>
</dbReference>
<keyword evidence="8" id="KW-1185">Reference proteome</keyword>
<evidence type="ECO:0000256" key="3">
    <source>
        <dbReference type="ARBA" id="ARBA00022989"/>
    </source>
</evidence>
<feature type="transmembrane region" description="Helical" evidence="6">
    <location>
        <begin position="74"/>
        <end position="96"/>
    </location>
</feature>
<feature type="transmembrane region" description="Helical" evidence="6">
    <location>
        <begin position="498"/>
        <end position="518"/>
    </location>
</feature>
<dbReference type="InParanoid" id="A0A1D2VJT8"/>
<evidence type="ECO:0000313" key="7">
    <source>
        <dbReference type="EMBL" id="ODV61863.1"/>
    </source>
</evidence>
<dbReference type="FunCoup" id="A0A1D2VJT8">
    <property type="interactions" value="60"/>
</dbReference>
<dbReference type="GO" id="GO:0016020">
    <property type="term" value="C:membrane"/>
    <property type="evidence" value="ECO:0007669"/>
    <property type="project" value="UniProtKB-SubCell"/>
</dbReference>
<feature type="transmembrane region" description="Helical" evidence="6">
    <location>
        <begin position="42"/>
        <end position="62"/>
    </location>
</feature>
<feature type="transmembrane region" description="Helical" evidence="6">
    <location>
        <begin position="7"/>
        <end position="30"/>
    </location>
</feature>
<evidence type="ECO:0000256" key="5">
    <source>
        <dbReference type="SAM" id="MobiDB-lite"/>
    </source>
</evidence>
<dbReference type="STRING" id="1344418.A0A1D2VJT8"/>
<dbReference type="GO" id="GO:0055085">
    <property type="term" value="P:transmembrane transport"/>
    <property type="evidence" value="ECO:0007669"/>
    <property type="project" value="InterPro"/>
</dbReference>
<feature type="transmembrane region" description="Helical" evidence="6">
    <location>
        <begin position="569"/>
        <end position="588"/>
    </location>
</feature>
<evidence type="ECO:0000256" key="2">
    <source>
        <dbReference type="ARBA" id="ARBA00022692"/>
    </source>
</evidence>
<feature type="region of interest" description="Disordered" evidence="5">
    <location>
        <begin position="185"/>
        <end position="239"/>
    </location>
</feature>
<dbReference type="EMBL" id="KV454478">
    <property type="protein sequence ID" value="ODV61863.1"/>
    <property type="molecule type" value="Genomic_DNA"/>
</dbReference>
<name>A0A1D2VJT8_9ASCO</name>
<feature type="transmembrane region" description="Helical" evidence="6">
    <location>
        <begin position="530"/>
        <end position="549"/>
    </location>
</feature>